<feature type="compositionally biased region" description="Low complexity" evidence="1">
    <location>
        <begin position="323"/>
        <end position="334"/>
    </location>
</feature>
<proteinExistence type="predicted"/>
<protein>
    <submittedName>
        <fullName evidence="4">Uncharacterized protein</fullName>
    </submittedName>
</protein>
<keyword evidence="2" id="KW-0732">Signal</keyword>
<feature type="region of interest" description="Disordered" evidence="1">
    <location>
        <begin position="72"/>
        <end position="404"/>
    </location>
</feature>
<evidence type="ECO:0000313" key="3">
    <source>
        <dbReference type="Proteomes" id="UP000887566"/>
    </source>
</evidence>
<feature type="compositionally biased region" description="Basic and acidic residues" evidence="1">
    <location>
        <begin position="186"/>
        <end position="199"/>
    </location>
</feature>
<feature type="compositionally biased region" description="Basic and acidic residues" evidence="1">
    <location>
        <begin position="353"/>
        <end position="370"/>
    </location>
</feature>
<feature type="signal peptide" evidence="2">
    <location>
        <begin position="1"/>
        <end position="19"/>
    </location>
</feature>
<feature type="compositionally biased region" description="Basic and acidic residues" evidence="1">
    <location>
        <begin position="389"/>
        <end position="404"/>
    </location>
</feature>
<feature type="compositionally biased region" description="Basic and acidic residues" evidence="1">
    <location>
        <begin position="145"/>
        <end position="154"/>
    </location>
</feature>
<feature type="compositionally biased region" description="Polar residues" evidence="1">
    <location>
        <begin position="225"/>
        <end position="235"/>
    </location>
</feature>
<name>A0A914VMT4_9BILA</name>
<accession>A0A914VMT4</accession>
<organism evidence="3 4">
    <name type="scientific">Plectus sambesii</name>
    <dbReference type="NCBI Taxonomy" id="2011161"/>
    <lineage>
        <taxon>Eukaryota</taxon>
        <taxon>Metazoa</taxon>
        <taxon>Ecdysozoa</taxon>
        <taxon>Nematoda</taxon>
        <taxon>Chromadorea</taxon>
        <taxon>Plectida</taxon>
        <taxon>Plectina</taxon>
        <taxon>Plectoidea</taxon>
        <taxon>Plectidae</taxon>
        <taxon>Plectus</taxon>
    </lineage>
</organism>
<feature type="compositionally biased region" description="Polar residues" evidence="1">
    <location>
        <begin position="155"/>
        <end position="165"/>
    </location>
</feature>
<dbReference type="Proteomes" id="UP000887566">
    <property type="component" value="Unplaced"/>
</dbReference>
<keyword evidence="3" id="KW-1185">Reference proteome</keyword>
<evidence type="ECO:0000256" key="1">
    <source>
        <dbReference type="SAM" id="MobiDB-lite"/>
    </source>
</evidence>
<dbReference type="WBParaSite" id="PSAMB.scaffold2245size24385.g16972.t1">
    <property type="protein sequence ID" value="PSAMB.scaffold2245size24385.g16972.t1"/>
    <property type="gene ID" value="PSAMB.scaffold2245size24385.g16972"/>
</dbReference>
<feature type="compositionally biased region" description="Low complexity" evidence="1">
    <location>
        <begin position="291"/>
        <end position="305"/>
    </location>
</feature>
<feature type="compositionally biased region" description="Polar residues" evidence="1">
    <location>
        <begin position="250"/>
        <end position="262"/>
    </location>
</feature>
<evidence type="ECO:0000313" key="4">
    <source>
        <dbReference type="WBParaSite" id="PSAMB.scaffold2245size24385.g16972.t1"/>
    </source>
</evidence>
<reference evidence="4" key="1">
    <citation type="submission" date="2022-11" db="UniProtKB">
        <authorList>
            <consortium name="WormBaseParasite"/>
        </authorList>
    </citation>
    <scope>IDENTIFICATION</scope>
</reference>
<dbReference type="AlphaFoldDB" id="A0A914VMT4"/>
<feature type="chain" id="PRO_5037342066" evidence="2">
    <location>
        <begin position="20"/>
        <end position="485"/>
    </location>
</feature>
<feature type="compositionally biased region" description="Basic and acidic residues" evidence="1">
    <location>
        <begin position="166"/>
        <end position="176"/>
    </location>
</feature>
<sequence>MRGILVALLLFAGFLSTIAHKHYSVDSVLDIIQSHPECSSIGTPVEAIECGEQTACDFPNEICVAVEDEKVSHDHHNMPSETIAVSKKQRPMKKASHEAKESKHRLAKLEKKKQSAEQATYEATQPEKEVGKARRTSHKSVSAPKTEHKSKESPSKTNSSRNAAKTSKDAAHEATSSRKKSHNGKKKSEEVDAASKKETNDEEVYGEAETADKPKKNVPKVSTPAKETTTHQVLTTPKKKHQTKTASHEAVSSTKKNQGTTKVSHKQDETPANDPENSYHTQSAATTNNDSKPSQKVASKSQKAKVASHEPVNTHKDAKPKTKIASKATTNSAKKASHEVEKVSLSTKKTSHKDKESQAEPKSQEVKYVKGEGTTADEVDGKIPPLTRDGSHHELQLPDPETDVKEQYSPITHSVESKINTALTVQDEDAAVGVFDAVIILPMMCLREMAVVDVLMSKVKGTVPLNAGQNVINQKSHQNRPAFLV</sequence>
<feature type="compositionally biased region" description="Polar residues" evidence="1">
    <location>
        <begin position="275"/>
        <end position="290"/>
    </location>
</feature>
<evidence type="ECO:0000256" key="2">
    <source>
        <dbReference type="SAM" id="SignalP"/>
    </source>
</evidence>